<dbReference type="SUPFAM" id="SSF46894">
    <property type="entry name" value="C-terminal effector domain of the bipartite response regulators"/>
    <property type="match status" value="1"/>
</dbReference>
<evidence type="ECO:0000256" key="1">
    <source>
        <dbReference type="ARBA" id="ARBA00022553"/>
    </source>
</evidence>
<feature type="domain" description="Response regulatory" evidence="5">
    <location>
        <begin position="3"/>
        <end position="118"/>
    </location>
</feature>
<evidence type="ECO:0000313" key="6">
    <source>
        <dbReference type="EMBL" id="MBB4613062.1"/>
    </source>
</evidence>
<dbReference type="Pfam" id="PF00196">
    <property type="entry name" value="GerE"/>
    <property type="match status" value="1"/>
</dbReference>
<dbReference type="GO" id="GO:0000160">
    <property type="term" value="P:phosphorelay signal transduction system"/>
    <property type="evidence" value="ECO:0007669"/>
    <property type="project" value="InterPro"/>
</dbReference>
<dbReference type="InterPro" id="IPR039420">
    <property type="entry name" value="WalR-like"/>
</dbReference>
<reference evidence="6 7" key="1">
    <citation type="submission" date="2020-08" db="EMBL/GenBank/DDBJ databases">
        <title>Genomic Encyclopedia of Type Strains, Phase IV (KMG-IV): sequencing the most valuable type-strain genomes for metagenomic binning, comparative biology and taxonomic classification.</title>
        <authorList>
            <person name="Goeker M."/>
        </authorList>
    </citation>
    <scope>NUCLEOTIDE SEQUENCE [LARGE SCALE GENOMIC DNA]</scope>
    <source>
        <strain evidence="6 7">DSM 17507</strain>
    </source>
</reference>
<gene>
    <name evidence="6" type="ORF">GGR37_001321</name>
</gene>
<dbReference type="InterPro" id="IPR036388">
    <property type="entry name" value="WH-like_DNA-bd_sf"/>
</dbReference>
<evidence type="ECO:0000256" key="3">
    <source>
        <dbReference type="PROSITE-ProRule" id="PRU00169"/>
    </source>
</evidence>
<dbReference type="Gene3D" id="1.10.10.10">
    <property type="entry name" value="Winged helix-like DNA-binding domain superfamily/Winged helix DNA-binding domain"/>
    <property type="match status" value="1"/>
</dbReference>
<dbReference type="PANTHER" id="PTHR43214:SF43">
    <property type="entry name" value="TWO-COMPONENT RESPONSE REGULATOR"/>
    <property type="match status" value="1"/>
</dbReference>
<proteinExistence type="predicted"/>
<dbReference type="InterPro" id="IPR000792">
    <property type="entry name" value="Tscrpt_reg_LuxR_C"/>
</dbReference>
<keyword evidence="1 3" id="KW-0597">Phosphoprotein</keyword>
<name>A0A7W7ABA0_9SPHN</name>
<dbReference type="InterPro" id="IPR058245">
    <property type="entry name" value="NreC/VraR/RcsB-like_REC"/>
</dbReference>
<dbReference type="AlphaFoldDB" id="A0A7W7ABA0"/>
<dbReference type="PROSITE" id="PS50110">
    <property type="entry name" value="RESPONSE_REGULATORY"/>
    <property type="match status" value="1"/>
</dbReference>
<evidence type="ECO:0000259" key="4">
    <source>
        <dbReference type="PROSITE" id="PS50043"/>
    </source>
</evidence>
<dbReference type="PROSITE" id="PS50043">
    <property type="entry name" value="HTH_LUXR_2"/>
    <property type="match status" value="1"/>
</dbReference>
<dbReference type="PRINTS" id="PR00038">
    <property type="entry name" value="HTHLUXR"/>
</dbReference>
<comment type="caution">
    <text evidence="6">The sequence shown here is derived from an EMBL/GenBank/DDBJ whole genome shotgun (WGS) entry which is preliminary data.</text>
</comment>
<dbReference type="RefSeq" id="WP_144905233.1">
    <property type="nucleotide sequence ID" value="NZ_JACHOA010000002.1"/>
</dbReference>
<dbReference type="CDD" id="cd06170">
    <property type="entry name" value="LuxR_C_like"/>
    <property type="match status" value="1"/>
</dbReference>
<keyword evidence="7" id="KW-1185">Reference proteome</keyword>
<dbReference type="GO" id="GO:0006355">
    <property type="term" value="P:regulation of DNA-templated transcription"/>
    <property type="evidence" value="ECO:0007669"/>
    <property type="project" value="InterPro"/>
</dbReference>
<dbReference type="InterPro" id="IPR016032">
    <property type="entry name" value="Sig_transdc_resp-reg_C-effctor"/>
</dbReference>
<feature type="domain" description="HTH luxR-type" evidence="4">
    <location>
        <begin position="140"/>
        <end position="205"/>
    </location>
</feature>
<dbReference type="GO" id="GO:0003677">
    <property type="term" value="F:DNA binding"/>
    <property type="evidence" value="ECO:0007669"/>
    <property type="project" value="UniProtKB-KW"/>
</dbReference>
<dbReference type="CDD" id="cd17535">
    <property type="entry name" value="REC_NarL-like"/>
    <property type="match status" value="1"/>
</dbReference>
<dbReference type="SMART" id="SM00448">
    <property type="entry name" value="REC"/>
    <property type="match status" value="1"/>
</dbReference>
<dbReference type="PANTHER" id="PTHR43214">
    <property type="entry name" value="TWO-COMPONENT RESPONSE REGULATOR"/>
    <property type="match status" value="1"/>
</dbReference>
<dbReference type="Pfam" id="PF00072">
    <property type="entry name" value="Response_reg"/>
    <property type="match status" value="1"/>
</dbReference>
<accession>A0A7W7ABA0</accession>
<dbReference type="EMBL" id="JACHOA010000002">
    <property type="protein sequence ID" value="MBB4613062.1"/>
    <property type="molecule type" value="Genomic_DNA"/>
</dbReference>
<evidence type="ECO:0000256" key="2">
    <source>
        <dbReference type="ARBA" id="ARBA00023125"/>
    </source>
</evidence>
<evidence type="ECO:0000313" key="7">
    <source>
        <dbReference type="Proteomes" id="UP000538566"/>
    </source>
</evidence>
<organism evidence="6 7">
    <name type="scientific">Novosphingobium taihuense</name>
    <dbReference type="NCBI Taxonomy" id="260085"/>
    <lineage>
        <taxon>Bacteria</taxon>
        <taxon>Pseudomonadati</taxon>
        <taxon>Pseudomonadota</taxon>
        <taxon>Alphaproteobacteria</taxon>
        <taxon>Sphingomonadales</taxon>
        <taxon>Sphingomonadaceae</taxon>
        <taxon>Novosphingobium</taxon>
    </lineage>
</organism>
<evidence type="ECO:0000259" key="5">
    <source>
        <dbReference type="PROSITE" id="PS50110"/>
    </source>
</evidence>
<sequence>MRRCLICDDHPLMVDALRLMLQSRWPECEFLVATDYPSAIGMAECSPDLVVADLSMPGREPMSGMRAVRTAFATARLIVFSGQLDDRILVELLSLQVDGILAKSEAPALMIPAIELVLAGGRYLPQRIAELAVRRDADPSQGLAPRLSPRQKEIVQLLAKGRSNKEIAQALRLSPATVKTHVAQAMATLSASTRAEAAARATALGLA</sequence>
<dbReference type="InterPro" id="IPR001789">
    <property type="entry name" value="Sig_transdc_resp-reg_receiver"/>
</dbReference>
<dbReference type="Gene3D" id="3.40.50.2300">
    <property type="match status" value="1"/>
</dbReference>
<keyword evidence="2 6" id="KW-0238">DNA-binding</keyword>
<dbReference type="InterPro" id="IPR011006">
    <property type="entry name" value="CheY-like_superfamily"/>
</dbReference>
<feature type="modified residue" description="4-aspartylphosphate" evidence="3">
    <location>
        <position position="53"/>
    </location>
</feature>
<dbReference type="Proteomes" id="UP000538566">
    <property type="component" value="Unassembled WGS sequence"/>
</dbReference>
<dbReference type="SUPFAM" id="SSF52172">
    <property type="entry name" value="CheY-like"/>
    <property type="match status" value="1"/>
</dbReference>
<dbReference type="SMART" id="SM00421">
    <property type="entry name" value="HTH_LUXR"/>
    <property type="match status" value="1"/>
</dbReference>
<dbReference type="OrthoDB" id="9814495at2"/>
<protein>
    <submittedName>
        <fullName evidence="6">DNA-binding NarL/FixJ family response regulator</fullName>
    </submittedName>
</protein>